<dbReference type="OrthoDB" id="2379842at2759"/>
<evidence type="ECO:0000313" key="1">
    <source>
        <dbReference type="EMBL" id="SAL98708.1"/>
    </source>
</evidence>
<evidence type="ECO:0000313" key="2">
    <source>
        <dbReference type="Proteomes" id="UP000078561"/>
    </source>
</evidence>
<dbReference type="EMBL" id="LT552303">
    <property type="protein sequence ID" value="SAL98708.1"/>
    <property type="molecule type" value="Genomic_DNA"/>
</dbReference>
<proteinExistence type="predicted"/>
<dbReference type="InParanoid" id="A0A168MKI2"/>
<protein>
    <submittedName>
        <fullName evidence="1">Uncharacterized protein</fullName>
    </submittedName>
</protein>
<dbReference type="Proteomes" id="UP000078561">
    <property type="component" value="Unassembled WGS sequence"/>
</dbReference>
<sequence length="117" mass="13292">MQVLIVSIQDTQVGSVRMVLSVAFSGPYGQAPKKRKSEFQTGLWAELNAPKEWYLKNGVFIDEDIKKMTELLPRRGSVFTQLWSYTPDCCKLEADTFLQPIHFHTSSGAMLYFPLTS</sequence>
<accession>A0A168MKI2</accession>
<gene>
    <name evidence="1" type="primary">ABSGL_04264.1 scaffold 5264</name>
</gene>
<organism evidence="1">
    <name type="scientific">Absidia glauca</name>
    <name type="common">Pin mould</name>
    <dbReference type="NCBI Taxonomy" id="4829"/>
    <lineage>
        <taxon>Eukaryota</taxon>
        <taxon>Fungi</taxon>
        <taxon>Fungi incertae sedis</taxon>
        <taxon>Mucoromycota</taxon>
        <taxon>Mucoromycotina</taxon>
        <taxon>Mucoromycetes</taxon>
        <taxon>Mucorales</taxon>
        <taxon>Cunninghamellaceae</taxon>
        <taxon>Absidia</taxon>
    </lineage>
</organism>
<keyword evidence="2" id="KW-1185">Reference proteome</keyword>
<reference evidence="1" key="1">
    <citation type="submission" date="2016-04" db="EMBL/GenBank/DDBJ databases">
        <authorList>
            <person name="Evans L.H."/>
            <person name="Alamgir A."/>
            <person name="Owens N."/>
            <person name="Weber N.D."/>
            <person name="Virtaneva K."/>
            <person name="Barbian K."/>
            <person name="Babar A."/>
            <person name="Rosenke K."/>
        </authorList>
    </citation>
    <scope>NUCLEOTIDE SEQUENCE [LARGE SCALE GENOMIC DNA]</scope>
    <source>
        <strain evidence="1">CBS 101.48</strain>
    </source>
</reference>
<name>A0A168MKI2_ABSGL</name>
<dbReference type="AlphaFoldDB" id="A0A168MKI2"/>